<keyword evidence="4" id="KW-0460">Magnesium</keyword>
<dbReference type="InterPro" id="IPR006379">
    <property type="entry name" value="HAD-SF_hydro_IIB"/>
</dbReference>
<dbReference type="PANTHER" id="PTHR43768:SF3">
    <property type="entry name" value="TREHALOSE 6-PHOSPHATE PHOSPHATASE"/>
    <property type="match status" value="1"/>
</dbReference>
<comment type="pathway">
    <text evidence="1 4">Glycan biosynthesis; trehalose biosynthesis.</text>
</comment>
<dbReference type="GO" id="GO:0004805">
    <property type="term" value="F:trehalose-phosphatase activity"/>
    <property type="evidence" value="ECO:0007669"/>
    <property type="project" value="UniProtKB-EC"/>
</dbReference>
<evidence type="ECO:0000256" key="3">
    <source>
        <dbReference type="ARBA" id="ARBA00022801"/>
    </source>
</evidence>
<dbReference type="CDD" id="cd01627">
    <property type="entry name" value="HAD_TPP"/>
    <property type="match status" value="1"/>
</dbReference>
<dbReference type="UniPathway" id="UPA00299"/>
<keyword evidence="3 4" id="KW-0378">Hydrolase</keyword>
<accession>A0A410GG60</accession>
<dbReference type="EMBL" id="CP022987">
    <property type="protein sequence ID" value="QAA95284.1"/>
    <property type="molecule type" value="Genomic_DNA"/>
</dbReference>
<protein>
    <recommendedName>
        <fullName evidence="4">Trehalose 6-phosphate phosphatase</fullName>
        <ecNumber evidence="4">3.1.3.12</ecNumber>
    </recommendedName>
</protein>
<sequence>MCTRLAMVHTSGALRRGKLMTVDPKLGPAAGGPGATVSAQPDMTPPRHPLTKLALFLDLDGTLAPIANTPNQACVPSTTLVLLRHLHNACNGAVAIISGRDAPDIDRMLSPLTLPCAALHGAHVRNTQGQVKRVAIDHDALTGIASALARDAASMPGTLLERKALSVAFHYRNAPHLAAQVQASVLRALAHHGHSFDLQKGKMVVEIKPRGVSKGTAVSAFMSTPPFSGRMALMAGDDLTDESAFAAVNAMDGITIKIGGGPTQARSRLPNPEALRAWLASLPSA</sequence>
<dbReference type="InterPro" id="IPR003337">
    <property type="entry name" value="Trehalose_PPase"/>
</dbReference>
<comment type="catalytic activity">
    <reaction evidence="4">
        <text>alpha,alpha-trehalose 6-phosphate + H2O = alpha,alpha-trehalose + phosphate</text>
        <dbReference type="Rhea" id="RHEA:23420"/>
        <dbReference type="ChEBI" id="CHEBI:15377"/>
        <dbReference type="ChEBI" id="CHEBI:16551"/>
        <dbReference type="ChEBI" id="CHEBI:43474"/>
        <dbReference type="ChEBI" id="CHEBI:58429"/>
        <dbReference type="EC" id="3.1.3.12"/>
    </reaction>
</comment>
<evidence type="ECO:0000256" key="1">
    <source>
        <dbReference type="ARBA" id="ARBA00005199"/>
    </source>
</evidence>
<comment type="cofactor">
    <cofactor evidence="4">
        <name>Mg(2+)</name>
        <dbReference type="ChEBI" id="CHEBI:18420"/>
    </cofactor>
</comment>
<organism evidence="5 6">
    <name type="scientific">Pollutimonas thiosulfatoxidans</name>
    <dbReference type="NCBI Taxonomy" id="2028345"/>
    <lineage>
        <taxon>Bacteria</taxon>
        <taxon>Pseudomonadati</taxon>
        <taxon>Pseudomonadota</taxon>
        <taxon>Betaproteobacteria</taxon>
        <taxon>Burkholderiales</taxon>
        <taxon>Alcaligenaceae</taxon>
        <taxon>Pollutimonas</taxon>
    </lineage>
</organism>
<comment type="function">
    <text evidence="4">Removes the phosphate from trehalose 6-phosphate to produce free trehalose.</text>
</comment>
<name>A0A410GG60_9BURK</name>
<dbReference type="InterPro" id="IPR023214">
    <property type="entry name" value="HAD_sf"/>
</dbReference>
<comment type="similarity">
    <text evidence="2 4">Belongs to the trehalose phosphatase family.</text>
</comment>
<gene>
    <name evidence="5" type="primary">otsB</name>
    <name evidence="5" type="ORF">CKA81_16500</name>
</gene>
<evidence type="ECO:0000313" key="5">
    <source>
        <dbReference type="EMBL" id="QAA95284.1"/>
    </source>
</evidence>
<dbReference type="InterPro" id="IPR044651">
    <property type="entry name" value="OTSB-like"/>
</dbReference>
<evidence type="ECO:0000256" key="4">
    <source>
        <dbReference type="RuleBase" id="RU361117"/>
    </source>
</evidence>
<dbReference type="OrthoDB" id="9814913at2"/>
<dbReference type="Proteomes" id="UP000283474">
    <property type="component" value="Chromosome"/>
</dbReference>
<evidence type="ECO:0000256" key="2">
    <source>
        <dbReference type="ARBA" id="ARBA00008770"/>
    </source>
</evidence>
<evidence type="ECO:0000313" key="6">
    <source>
        <dbReference type="Proteomes" id="UP000283474"/>
    </source>
</evidence>
<keyword evidence="6" id="KW-1185">Reference proteome</keyword>
<dbReference type="InterPro" id="IPR036412">
    <property type="entry name" value="HAD-like_sf"/>
</dbReference>
<reference evidence="5 6" key="1">
    <citation type="submission" date="2017-08" db="EMBL/GenBank/DDBJ databases">
        <authorList>
            <person name="Park S.-J."/>
            <person name="Kim H."/>
        </authorList>
    </citation>
    <scope>NUCLEOTIDE SEQUENCE [LARGE SCALE GENOMIC DNA]</scope>
    <source>
        <strain evidence="6">ye3</strain>
    </source>
</reference>
<dbReference type="Gene3D" id="3.40.50.1000">
    <property type="entry name" value="HAD superfamily/HAD-like"/>
    <property type="match status" value="1"/>
</dbReference>
<dbReference type="EC" id="3.1.3.12" evidence="4"/>
<dbReference type="NCBIfam" id="TIGR00685">
    <property type="entry name" value="T6PP"/>
    <property type="match status" value="1"/>
</dbReference>
<proteinExistence type="inferred from homology"/>
<dbReference type="Gene3D" id="3.30.70.1020">
    <property type="entry name" value="Trehalose-6-phosphate phosphatase related protein, domain 2"/>
    <property type="match status" value="1"/>
</dbReference>
<dbReference type="AlphaFoldDB" id="A0A410GG60"/>
<dbReference type="Pfam" id="PF02358">
    <property type="entry name" value="Trehalose_PPase"/>
    <property type="match status" value="1"/>
</dbReference>
<dbReference type="GO" id="GO:0046872">
    <property type="term" value="F:metal ion binding"/>
    <property type="evidence" value="ECO:0007669"/>
    <property type="project" value="UniProtKB-KW"/>
</dbReference>
<dbReference type="GO" id="GO:0005992">
    <property type="term" value="P:trehalose biosynthetic process"/>
    <property type="evidence" value="ECO:0007669"/>
    <property type="project" value="UniProtKB-UniPathway"/>
</dbReference>
<dbReference type="SUPFAM" id="SSF56784">
    <property type="entry name" value="HAD-like"/>
    <property type="match status" value="1"/>
</dbReference>
<dbReference type="PANTHER" id="PTHR43768">
    <property type="entry name" value="TREHALOSE 6-PHOSPHATE PHOSPHATASE"/>
    <property type="match status" value="1"/>
</dbReference>
<keyword evidence="4" id="KW-0479">Metal-binding</keyword>
<dbReference type="KEGG" id="pus:CKA81_16500"/>
<dbReference type="NCBIfam" id="TIGR01484">
    <property type="entry name" value="HAD-SF-IIB"/>
    <property type="match status" value="1"/>
</dbReference>